<dbReference type="InterPro" id="IPR029068">
    <property type="entry name" value="Glyas_Bleomycin-R_OHBP_Dase"/>
</dbReference>
<organism evidence="2 3">
    <name type="scientific">Amycolatopsis antarctica</name>
    <dbReference type="NCBI Taxonomy" id="1854586"/>
    <lineage>
        <taxon>Bacteria</taxon>
        <taxon>Bacillati</taxon>
        <taxon>Actinomycetota</taxon>
        <taxon>Actinomycetes</taxon>
        <taxon>Pseudonocardiales</taxon>
        <taxon>Pseudonocardiaceae</taxon>
        <taxon>Amycolatopsis</taxon>
    </lineage>
</organism>
<evidence type="ECO:0000313" key="2">
    <source>
        <dbReference type="EMBL" id="OZM73105.1"/>
    </source>
</evidence>
<dbReference type="InParanoid" id="A0A263D6R7"/>
<name>A0A263D6R7_9PSEU</name>
<dbReference type="RefSeq" id="WP_094862963.1">
    <property type="nucleotide sequence ID" value="NZ_NKYE01000006.1"/>
</dbReference>
<evidence type="ECO:0000313" key="3">
    <source>
        <dbReference type="Proteomes" id="UP000242444"/>
    </source>
</evidence>
<dbReference type="PROSITE" id="PS51819">
    <property type="entry name" value="VOC"/>
    <property type="match status" value="1"/>
</dbReference>
<dbReference type="OrthoDB" id="4548523at2"/>
<dbReference type="Proteomes" id="UP000242444">
    <property type="component" value="Unassembled WGS sequence"/>
</dbReference>
<gene>
    <name evidence="2" type="ORF">CFN78_11740</name>
</gene>
<sequence length="145" mass="15905">MLRGLATISLFADNLPAAVTWYSELLGIEPYFVRPVEGPTAYAEFRIGDHQHELGIIDSRYRPHPAASGASGAVVYWHVDDAHAAYADLLARGAREHEAPVDREAGFVTASVLDPFGNILGVMYNPHYLDMLGTRNPALRSRADD</sequence>
<accession>A0A263D6R7</accession>
<dbReference type="EMBL" id="NKYE01000006">
    <property type="protein sequence ID" value="OZM73105.1"/>
    <property type="molecule type" value="Genomic_DNA"/>
</dbReference>
<dbReference type="InterPro" id="IPR037523">
    <property type="entry name" value="VOC_core"/>
</dbReference>
<dbReference type="Pfam" id="PF00903">
    <property type="entry name" value="Glyoxalase"/>
    <property type="match status" value="1"/>
</dbReference>
<dbReference type="SUPFAM" id="SSF54593">
    <property type="entry name" value="Glyoxalase/Bleomycin resistance protein/Dihydroxybiphenyl dioxygenase"/>
    <property type="match status" value="1"/>
</dbReference>
<evidence type="ECO:0000259" key="1">
    <source>
        <dbReference type="PROSITE" id="PS51819"/>
    </source>
</evidence>
<dbReference type="AlphaFoldDB" id="A0A263D6R7"/>
<comment type="caution">
    <text evidence="2">The sequence shown here is derived from an EMBL/GenBank/DDBJ whole genome shotgun (WGS) entry which is preliminary data.</text>
</comment>
<feature type="domain" description="VOC" evidence="1">
    <location>
        <begin position="4"/>
        <end position="125"/>
    </location>
</feature>
<protein>
    <recommendedName>
        <fullName evidence="1">VOC domain-containing protein</fullName>
    </recommendedName>
</protein>
<reference evidence="2 3" key="1">
    <citation type="submission" date="2017-07" db="EMBL/GenBank/DDBJ databases">
        <title>Amycolatopsis antarcticus sp. nov., isolated from the surface of an Antarcticus brown macroalga.</title>
        <authorList>
            <person name="Wang J."/>
            <person name="Leiva S."/>
            <person name="Huang J."/>
            <person name="Huang Y."/>
        </authorList>
    </citation>
    <scope>NUCLEOTIDE SEQUENCE [LARGE SCALE GENOMIC DNA]</scope>
    <source>
        <strain evidence="2 3">AU-G6</strain>
    </source>
</reference>
<keyword evidence="3" id="KW-1185">Reference proteome</keyword>
<proteinExistence type="predicted"/>
<dbReference type="InterPro" id="IPR004360">
    <property type="entry name" value="Glyas_Fos-R_dOase_dom"/>
</dbReference>
<dbReference type="Gene3D" id="3.10.180.10">
    <property type="entry name" value="2,3-Dihydroxybiphenyl 1,2-Dioxygenase, domain 1"/>
    <property type="match status" value="1"/>
</dbReference>